<keyword evidence="3" id="KW-1185">Reference proteome</keyword>
<protein>
    <submittedName>
        <fullName evidence="2">Uncharacterized protein</fullName>
    </submittedName>
</protein>
<accession>A0A8X8ZNC5</accession>
<organism evidence="2">
    <name type="scientific">Salvia splendens</name>
    <name type="common">Scarlet sage</name>
    <dbReference type="NCBI Taxonomy" id="180675"/>
    <lineage>
        <taxon>Eukaryota</taxon>
        <taxon>Viridiplantae</taxon>
        <taxon>Streptophyta</taxon>
        <taxon>Embryophyta</taxon>
        <taxon>Tracheophyta</taxon>
        <taxon>Spermatophyta</taxon>
        <taxon>Magnoliopsida</taxon>
        <taxon>eudicotyledons</taxon>
        <taxon>Gunneridae</taxon>
        <taxon>Pentapetalae</taxon>
        <taxon>asterids</taxon>
        <taxon>lamiids</taxon>
        <taxon>Lamiales</taxon>
        <taxon>Lamiaceae</taxon>
        <taxon>Nepetoideae</taxon>
        <taxon>Mentheae</taxon>
        <taxon>Salviinae</taxon>
        <taxon>Salvia</taxon>
        <taxon>Salvia subgen. Calosphace</taxon>
        <taxon>core Calosphace</taxon>
    </lineage>
</organism>
<reference evidence="2" key="1">
    <citation type="submission" date="2018-01" db="EMBL/GenBank/DDBJ databases">
        <authorList>
            <person name="Mao J.F."/>
        </authorList>
    </citation>
    <scope>NUCLEOTIDE SEQUENCE</scope>
    <source>
        <strain evidence="2">Huo1</strain>
        <tissue evidence="2">Leaf</tissue>
    </source>
</reference>
<reference evidence="2" key="2">
    <citation type="submission" date="2020-08" db="EMBL/GenBank/DDBJ databases">
        <title>Plant Genome Project.</title>
        <authorList>
            <person name="Zhang R.-G."/>
        </authorList>
    </citation>
    <scope>NUCLEOTIDE SEQUENCE</scope>
    <source>
        <strain evidence="2">Huo1</strain>
        <tissue evidence="2">Leaf</tissue>
    </source>
</reference>
<evidence type="ECO:0000313" key="3">
    <source>
        <dbReference type="Proteomes" id="UP000298416"/>
    </source>
</evidence>
<gene>
    <name evidence="2" type="ORF">SASPL_129041</name>
</gene>
<name>A0A8X8ZNC5_SALSN</name>
<dbReference type="AlphaFoldDB" id="A0A8X8ZNC5"/>
<feature type="region of interest" description="Disordered" evidence="1">
    <location>
        <begin position="15"/>
        <end position="38"/>
    </location>
</feature>
<evidence type="ECO:0000313" key="2">
    <source>
        <dbReference type="EMBL" id="KAG6410968.1"/>
    </source>
</evidence>
<sequence length="87" mass="9769">MQANEELVKLRQEVASLQDASTMSTGDGEEDDDEGNDVGEKLTELYEKLQLMDPMLLRLKLPKFLLGWVLLKICKVEQHGPLVVVGE</sequence>
<evidence type="ECO:0000256" key="1">
    <source>
        <dbReference type="SAM" id="MobiDB-lite"/>
    </source>
</evidence>
<comment type="caution">
    <text evidence="2">The sequence shown here is derived from an EMBL/GenBank/DDBJ whole genome shotgun (WGS) entry which is preliminary data.</text>
</comment>
<feature type="compositionally biased region" description="Acidic residues" evidence="1">
    <location>
        <begin position="27"/>
        <end position="37"/>
    </location>
</feature>
<dbReference type="EMBL" id="PNBA02000010">
    <property type="protein sequence ID" value="KAG6410968.1"/>
    <property type="molecule type" value="Genomic_DNA"/>
</dbReference>
<dbReference type="Proteomes" id="UP000298416">
    <property type="component" value="Unassembled WGS sequence"/>
</dbReference>
<proteinExistence type="predicted"/>